<dbReference type="AlphaFoldDB" id="A0A518GGS0"/>
<keyword evidence="1" id="KW-1133">Transmembrane helix</keyword>
<keyword evidence="1" id="KW-0472">Membrane</keyword>
<dbReference type="EMBL" id="CP036298">
    <property type="protein sequence ID" value="QDV27784.1"/>
    <property type="molecule type" value="Genomic_DNA"/>
</dbReference>
<evidence type="ECO:0000313" key="2">
    <source>
        <dbReference type="EMBL" id="QDV27784.1"/>
    </source>
</evidence>
<accession>A0A518GGS0</accession>
<reference evidence="2 3" key="1">
    <citation type="submission" date="2019-02" db="EMBL/GenBank/DDBJ databases">
        <title>Deep-cultivation of Planctomycetes and their phenomic and genomic characterization uncovers novel biology.</title>
        <authorList>
            <person name="Wiegand S."/>
            <person name="Jogler M."/>
            <person name="Boedeker C."/>
            <person name="Pinto D."/>
            <person name="Vollmers J."/>
            <person name="Rivas-Marin E."/>
            <person name="Kohn T."/>
            <person name="Peeters S.H."/>
            <person name="Heuer A."/>
            <person name="Rast P."/>
            <person name="Oberbeckmann S."/>
            <person name="Bunk B."/>
            <person name="Jeske O."/>
            <person name="Meyerdierks A."/>
            <person name="Storesund J.E."/>
            <person name="Kallscheuer N."/>
            <person name="Luecker S."/>
            <person name="Lage O.M."/>
            <person name="Pohl T."/>
            <person name="Merkel B.J."/>
            <person name="Hornburger P."/>
            <person name="Mueller R.-W."/>
            <person name="Bruemmer F."/>
            <person name="Labrenz M."/>
            <person name="Spormann A.M."/>
            <person name="Op den Camp H."/>
            <person name="Overmann J."/>
            <person name="Amann R."/>
            <person name="Jetten M.S.M."/>
            <person name="Mascher T."/>
            <person name="Medema M.H."/>
            <person name="Devos D.P."/>
            <person name="Kaster A.-K."/>
            <person name="Ovreas L."/>
            <person name="Rohde M."/>
            <person name="Galperin M.Y."/>
            <person name="Jogler C."/>
        </authorList>
    </citation>
    <scope>NUCLEOTIDE SEQUENCE [LARGE SCALE GENOMIC DNA]</scope>
    <source>
        <strain evidence="2 3">Q31a</strain>
    </source>
</reference>
<evidence type="ECO:0000313" key="3">
    <source>
        <dbReference type="Proteomes" id="UP000318017"/>
    </source>
</evidence>
<feature type="transmembrane region" description="Helical" evidence="1">
    <location>
        <begin position="55"/>
        <end position="78"/>
    </location>
</feature>
<keyword evidence="3" id="KW-1185">Reference proteome</keyword>
<sequence>MTRNKSIEDRLKQLRPEPIAFRADEIRAIQQSRVKEPSTVQASVRLLPNPQNRPWLLPAVSIGSFAAGILFTIFAFSLQEPKASVAVHDATSMPKVAVPTVAQEPPASTKKSAPTMLAKERGLDTGMALSQGIPFDHPGSQHTLSVRDSFIAAANRKPHTTNPLALKPDPPKRLAPRPPTEIITSRSSNLLQEFLEWDSRSTL</sequence>
<proteinExistence type="predicted"/>
<organism evidence="2 3">
    <name type="scientific">Aureliella helgolandensis</name>
    <dbReference type="NCBI Taxonomy" id="2527968"/>
    <lineage>
        <taxon>Bacteria</taxon>
        <taxon>Pseudomonadati</taxon>
        <taxon>Planctomycetota</taxon>
        <taxon>Planctomycetia</taxon>
        <taxon>Pirellulales</taxon>
        <taxon>Pirellulaceae</taxon>
        <taxon>Aureliella</taxon>
    </lineage>
</organism>
<name>A0A518GGS0_9BACT</name>
<gene>
    <name evidence="2" type="ORF">Q31a_61770</name>
</gene>
<dbReference type="Proteomes" id="UP000318017">
    <property type="component" value="Chromosome"/>
</dbReference>
<evidence type="ECO:0000256" key="1">
    <source>
        <dbReference type="SAM" id="Phobius"/>
    </source>
</evidence>
<protein>
    <submittedName>
        <fullName evidence="2">Uncharacterized protein</fullName>
    </submittedName>
</protein>
<dbReference type="KEGG" id="ahel:Q31a_61770"/>
<dbReference type="RefSeq" id="WP_145085701.1">
    <property type="nucleotide sequence ID" value="NZ_CP036298.1"/>
</dbReference>
<keyword evidence="1" id="KW-0812">Transmembrane</keyword>